<evidence type="ECO:0000313" key="4">
    <source>
        <dbReference type="Proteomes" id="UP001159363"/>
    </source>
</evidence>
<feature type="transmembrane region" description="Helical" evidence="2">
    <location>
        <begin position="667"/>
        <end position="689"/>
    </location>
</feature>
<dbReference type="PANTHER" id="PTHR23022">
    <property type="entry name" value="TRANSPOSABLE ELEMENT-RELATED"/>
    <property type="match status" value="1"/>
</dbReference>
<dbReference type="InterPro" id="IPR036388">
    <property type="entry name" value="WH-like_DNA-bd_sf"/>
</dbReference>
<dbReference type="EMBL" id="JARBHB010000005">
    <property type="protein sequence ID" value="KAJ8884354.1"/>
    <property type="molecule type" value="Genomic_DNA"/>
</dbReference>
<gene>
    <name evidence="3" type="ORF">PR048_016211</name>
</gene>
<evidence type="ECO:0000256" key="1">
    <source>
        <dbReference type="SAM" id="MobiDB-lite"/>
    </source>
</evidence>
<evidence type="ECO:0000256" key="2">
    <source>
        <dbReference type="SAM" id="Phobius"/>
    </source>
</evidence>
<evidence type="ECO:0008006" key="5">
    <source>
        <dbReference type="Google" id="ProtNLM"/>
    </source>
</evidence>
<dbReference type="InterPro" id="IPR052338">
    <property type="entry name" value="Transposase_5"/>
</dbReference>
<dbReference type="Gene3D" id="1.10.10.10">
    <property type="entry name" value="Winged helix-like DNA-binding domain superfamily/Winged helix DNA-binding domain"/>
    <property type="match status" value="1"/>
</dbReference>
<dbReference type="PANTHER" id="PTHR23022:SF135">
    <property type="entry name" value="SI:DKEY-77F5.3"/>
    <property type="match status" value="1"/>
</dbReference>
<keyword evidence="2" id="KW-0812">Transmembrane</keyword>
<keyword evidence="2" id="KW-0472">Membrane</keyword>
<evidence type="ECO:0000313" key="3">
    <source>
        <dbReference type="EMBL" id="KAJ8884354.1"/>
    </source>
</evidence>
<comment type="caution">
    <text evidence="3">The sequence shown here is derived from an EMBL/GenBank/DDBJ whole genome shotgun (WGS) entry which is preliminary data.</text>
</comment>
<dbReference type="Proteomes" id="UP001159363">
    <property type="component" value="Chromosome 4"/>
</dbReference>
<keyword evidence="4" id="KW-1185">Reference proteome</keyword>
<organism evidence="3 4">
    <name type="scientific">Dryococelus australis</name>
    <dbReference type="NCBI Taxonomy" id="614101"/>
    <lineage>
        <taxon>Eukaryota</taxon>
        <taxon>Metazoa</taxon>
        <taxon>Ecdysozoa</taxon>
        <taxon>Arthropoda</taxon>
        <taxon>Hexapoda</taxon>
        <taxon>Insecta</taxon>
        <taxon>Pterygota</taxon>
        <taxon>Neoptera</taxon>
        <taxon>Polyneoptera</taxon>
        <taxon>Phasmatodea</taxon>
        <taxon>Verophasmatodea</taxon>
        <taxon>Anareolatae</taxon>
        <taxon>Phasmatidae</taxon>
        <taxon>Eurycanthinae</taxon>
        <taxon>Dryococelus</taxon>
    </lineage>
</organism>
<keyword evidence="2" id="KW-1133">Transmembrane helix</keyword>
<reference evidence="3 4" key="1">
    <citation type="submission" date="2023-02" db="EMBL/GenBank/DDBJ databases">
        <title>LHISI_Scaffold_Assembly.</title>
        <authorList>
            <person name="Stuart O.P."/>
            <person name="Cleave R."/>
            <person name="Magrath M.J.L."/>
            <person name="Mikheyev A.S."/>
        </authorList>
    </citation>
    <scope>NUCLEOTIDE SEQUENCE [LARGE SCALE GENOMIC DNA]</scope>
    <source>
        <strain evidence="3">Daus_M_001</strain>
        <tissue evidence="3">Leg muscle</tissue>
    </source>
</reference>
<feature type="region of interest" description="Disordered" evidence="1">
    <location>
        <begin position="99"/>
        <end position="119"/>
    </location>
</feature>
<feature type="region of interest" description="Disordered" evidence="1">
    <location>
        <begin position="161"/>
        <end position="185"/>
    </location>
</feature>
<name>A0ABQ9HJ44_9NEOP</name>
<sequence>MNSRYVKLALRNAYLPGAGNYFTTMLVSRRNVFGHPFSDKNFRLDISCTYKSNVTAGSQKQTCMREGSVVVTAKRLRIRPAIPSRLIWMVLKVRQRIPSTSENDFNPGTDDDPRKEDRMPLLGSHSCICSVTLGATAEVQGPMFEQRARVINGLRRRITGAAISSPASRQGDPGPIPGRGTGPPHVAIVPDDAVGRRVFSGISHSPSPFIPALLHTSITLIGSEDLAAGVEPVDKEMARGTELSDFDKGVIVGYHLSGLSSRASAGKVNRPKSTVAFVLRKWKVVGHCTNAVCSGRPPLTDRNSRTLKREIVKNREQPMATIRQEFHTATEVLVSIGTLRTEAHKHGYYGRSAAHKPHIKTSNKARQRRWCLDRRNLILEQWKSVLWSDESRFTLFWSDGRVWVWRLPGERLLPECIVPTRKFCGGGVMMRGCFTAFGVGPLVFFCGRMNTEAYCNILDSEMLPTLWRFYGMDPCYLQDDNARCHDWPAQNPDLNPIEHLWDELDRRVRARQARPKSIAQLMECSGGPALQRESDKLGNSLDPDTKHLPKEATATAVTSESTQIHSKTAKKVEGIWAERIVHHRTEVDGHVNGKSYRHIFTERVLSTVEDLFGDDNSESQRDNAPRHKTLIYWKVCEHIFDHVVKNWEELVIMETTTTGPLVISQTYFAYIAMVFYVKWYWLAICSRFVSRCTEITYLQHECEEVFSSNLFLSPILPHNFHLFSSSPQTSHQNPEVSRAAIDRYQTENYEIHMAAVSKYQKVNTDKYNEITRAHKKGFESLSRSPTKAIIINDEVVAGFTLLIAGDI</sequence>
<proteinExistence type="predicted"/>
<accession>A0ABQ9HJ44</accession>
<protein>
    <recommendedName>
        <fullName evidence="5">Transposase</fullName>
    </recommendedName>
</protein>
<dbReference type="InterPro" id="IPR036397">
    <property type="entry name" value="RNaseH_sf"/>
</dbReference>
<dbReference type="Gene3D" id="3.30.420.10">
    <property type="entry name" value="Ribonuclease H-like superfamily/Ribonuclease H"/>
    <property type="match status" value="1"/>
</dbReference>